<sequence length="134" mass="14811">MFGWVQLVQSTDNSSGGVDFDMDPFVLFEDAPSSYAFFGVSPTLFDAPSRAEREPMAWLAHSFLAWTPLDQAQRHVLPVVGFSWGFDIDATGHIALRLAKPLTAAESDGHLPYLSTCYPAWEFDEWQAGAALPQ</sequence>
<dbReference type="Proteomes" id="UP001333996">
    <property type="component" value="Unassembled WGS sequence"/>
</dbReference>
<evidence type="ECO:0000313" key="2">
    <source>
        <dbReference type="Proteomes" id="UP001333996"/>
    </source>
</evidence>
<reference evidence="1" key="1">
    <citation type="submission" date="2024-01" db="EMBL/GenBank/DDBJ databases">
        <title>First draft genome sequence data of TA4-1, the type strain of Gram-positive actinobacterium Streptomyces chiangmaiensis.</title>
        <authorList>
            <person name="Yasawong M."/>
            <person name="Nantapong N."/>
        </authorList>
    </citation>
    <scope>NUCLEOTIDE SEQUENCE</scope>
    <source>
        <strain evidence="1">TA4-1</strain>
    </source>
</reference>
<proteinExistence type="predicted"/>
<name>A0ABU7FXG0_9ACTN</name>
<keyword evidence="2" id="KW-1185">Reference proteome</keyword>
<accession>A0ABU7FXG0</accession>
<gene>
    <name evidence="1" type="ORF">VXC91_44875</name>
</gene>
<dbReference type="EMBL" id="JAYWVC010000495">
    <property type="protein sequence ID" value="MED7828777.1"/>
    <property type="molecule type" value="Genomic_DNA"/>
</dbReference>
<dbReference type="RefSeq" id="WP_329513092.1">
    <property type="nucleotide sequence ID" value="NZ_BAAAYZ010000302.1"/>
</dbReference>
<organism evidence="1 2">
    <name type="scientific">Streptomyces chiangmaiensis</name>
    <dbReference type="NCBI Taxonomy" id="766497"/>
    <lineage>
        <taxon>Bacteria</taxon>
        <taxon>Bacillati</taxon>
        <taxon>Actinomycetota</taxon>
        <taxon>Actinomycetes</taxon>
        <taxon>Kitasatosporales</taxon>
        <taxon>Streptomycetaceae</taxon>
        <taxon>Streptomyces</taxon>
    </lineage>
</organism>
<comment type="caution">
    <text evidence="1">The sequence shown here is derived from an EMBL/GenBank/DDBJ whole genome shotgun (WGS) entry which is preliminary data.</text>
</comment>
<evidence type="ECO:0000313" key="1">
    <source>
        <dbReference type="EMBL" id="MED7828777.1"/>
    </source>
</evidence>
<protein>
    <submittedName>
        <fullName evidence="1">Uncharacterized protein</fullName>
    </submittedName>
</protein>